<dbReference type="EMBL" id="PKOZ01000001">
    <property type="protein sequence ID" value="PQD96380.1"/>
    <property type="molecule type" value="Genomic_DNA"/>
</dbReference>
<gene>
    <name evidence="3" type="ORF">CYL18_00320</name>
</gene>
<dbReference type="AlphaFoldDB" id="A0A2S7N331"/>
<dbReference type="InterPro" id="IPR015071">
    <property type="entry name" value="BOFC_N"/>
</dbReference>
<accession>A0A2S7N331</accession>
<proteinExistence type="predicted"/>
<dbReference type="Gene3D" id="3.30.70.1740">
    <property type="entry name" value="Bypass-of-forespore C, C-terminal domain"/>
    <property type="match status" value="1"/>
</dbReference>
<dbReference type="Proteomes" id="UP000239663">
    <property type="component" value="Unassembled WGS sequence"/>
</dbReference>
<sequence>MRLRGFITAWLLLSLFGIQGTVGPVQDFVAKAAVNPSVEVGEPVPIQRTIILQRVYLDGEISEETFEETIISMDDFWRKYDKWLLVDQNDSQLVFQTYVDDISPLLKGNGYFGIKADGTISIFNGKPVKDQVIQSFYQIDMKKLESSQQTELLKGVKVENKERYKQFLEAYKPYSISTMKTLH</sequence>
<dbReference type="OrthoDB" id="2678751at2"/>
<organism evidence="3 4">
    <name type="scientific">Pradoshia eiseniae</name>
    <dbReference type="NCBI Taxonomy" id="2064768"/>
    <lineage>
        <taxon>Bacteria</taxon>
        <taxon>Bacillati</taxon>
        <taxon>Bacillota</taxon>
        <taxon>Bacilli</taxon>
        <taxon>Bacillales</taxon>
        <taxon>Bacillaceae</taxon>
        <taxon>Pradoshia</taxon>
    </lineage>
</organism>
<protein>
    <submittedName>
        <fullName evidence="3">Regulator</fullName>
    </submittedName>
</protein>
<dbReference type="Pfam" id="PF08977">
    <property type="entry name" value="BOFC_N"/>
    <property type="match status" value="1"/>
</dbReference>
<feature type="domain" description="Bypass-of-forespore C N-terminal" evidence="2">
    <location>
        <begin position="49"/>
        <end position="96"/>
    </location>
</feature>
<comment type="caution">
    <text evidence="3">The sequence shown here is derived from an EMBL/GenBank/DDBJ whole genome shotgun (WGS) entry which is preliminary data.</text>
</comment>
<dbReference type="InterPro" id="IPR015050">
    <property type="entry name" value="BofC_C"/>
</dbReference>
<dbReference type="InterPro" id="IPR038118">
    <property type="entry name" value="BOFC_N_sf"/>
</dbReference>
<name>A0A2S7N331_9BACI</name>
<evidence type="ECO:0000313" key="4">
    <source>
        <dbReference type="Proteomes" id="UP000239663"/>
    </source>
</evidence>
<keyword evidence="4" id="KW-1185">Reference proteome</keyword>
<evidence type="ECO:0000313" key="3">
    <source>
        <dbReference type="EMBL" id="PQD96380.1"/>
    </source>
</evidence>
<evidence type="ECO:0000259" key="2">
    <source>
        <dbReference type="Pfam" id="PF08977"/>
    </source>
</evidence>
<dbReference type="RefSeq" id="WP_104847480.1">
    <property type="nucleotide sequence ID" value="NZ_PKOZ01000001.1"/>
</dbReference>
<dbReference type="Pfam" id="PF08955">
    <property type="entry name" value="BofC_C"/>
    <property type="match status" value="1"/>
</dbReference>
<dbReference type="InterPro" id="IPR038117">
    <property type="entry name" value="BofC_C_sf"/>
</dbReference>
<dbReference type="Gene3D" id="3.10.20.420">
    <property type="entry name" value="Bypass-of-forespore C, N-terminal domain"/>
    <property type="match status" value="1"/>
</dbReference>
<reference evidence="3 4" key="1">
    <citation type="submission" date="2017-12" db="EMBL/GenBank/DDBJ databases">
        <title>Taxonomic description and draft genome of Pradoshia cofamensis Gen. nov., sp. nov., a thermotolerant bacillale isolated from anterior gut of earthworm Eisenia fetida.</title>
        <authorList>
            <person name="Saha T."/>
            <person name="Chakraborty R."/>
        </authorList>
    </citation>
    <scope>NUCLEOTIDE SEQUENCE [LARGE SCALE GENOMIC DNA]</scope>
    <source>
        <strain evidence="3 4">EAG3</strain>
    </source>
</reference>
<evidence type="ECO:0000259" key="1">
    <source>
        <dbReference type="Pfam" id="PF08955"/>
    </source>
</evidence>
<feature type="domain" description="Bypass of forespore C C-terminal" evidence="1">
    <location>
        <begin position="100"/>
        <end position="172"/>
    </location>
</feature>